<dbReference type="EMBL" id="CP011036">
    <property type="protein sequence ID" value="ASM54689.1"/>
    <property type="molecule type" value="Genomic_DNA"/>
</dbReference>
<accession>A0AAC9UJ37</accession>
<dbReference type="Proteomes" id="UP000198329">
    <property type="component" value="Chromosome I"/>
</dbReference>
<reference evidence="1 2" key="1">
    <citation type="submission" date="2015-03" db="EMBL/GenBank/DDBJ databases">
        <authorList>
            <person name="Xie B.-B."/>
            <person name="Rong J.-C."/>
            <person name="Qin Q.-L."/>
            <person name="Zhang Y.-Z."/>
        </authorList>
    </citation>
    <scope>NUCLEOTIDE SEQUENCE [LARGE SCALE GENOMIC DNA]</scope>
    <source>
        <strain evidence="1 2">KMM 661</strain>
    </source>
</reference>
<gene>
    <name evidence="1" type="ORF">PNIG_a2701</name>
</gene>
<keyword evidence="2" id="KW-1185">Reference proteome</keyword>
<sequence>MYLKALSPCGFSAFYLAGIVYYNHPLQLKPCKSICFTC</sequence>
<evidence type="ECO:0000313" key="1">
    <source>
        <dbReference type="EMBL" id="ASM54689.1"/>
    </source>
</evidence>
<evidence type="ECO:0000313" key="2">
    <source>
        <dbReference type="Proteomes" id="UP000198329"/>
    </source>
</evidence>
<name>A0AAC9UJ37_9GAMM</name>
<dbReference type="KEGG" id="png:PNIG_a2701"/>
<dbReference type="AlphaFoldDB" id="A0AAC9UJ37"/>
<protein>
    <submittedName>
        <fullName evidence="1">Uncharacterized protein</fullName>
    </submittedName>
</protein>
<proteinExistence type="predicted"/>
<organism evidence="1 2">
    <name type="scientific">Pseudoalteromonas nigrifaciens</name>
    <dbReference type="NCBI Taxonomy" id="28109"/>
    <lineage>
        <taxon>Bacteria</taxon>
        <taxon>Pseudomonadati</taxon>
        <taxon>Pseudomonadota</taxon>
        <taxon>Gammaproteobacteria</taxon>
        <taxon>Alteromonadales</taxon>
        <taxon>Pseudoalteromonadaceae</taxon>
        <taxon>Pseudoalteromonas</taxon>
    </lineage>
</organism>